<proteinExistence type="inferred from homology"/>
<dbReference type="EMBL" id="JAFCIX010000073">
    <property type="protein sequence ID" value="KAH6599255.1"/>
    <property type="molecule type" value="Genomic_DNA"/>
</dbReference>
<keyword evidence="4" id="KW-0904">Protein phosphatase</keyword>
<organism evidence="5 6">
    <name type="scientific">Batrachochytrium salamandrivorans</name>
    <dbReference type="NCBI Taxonomy" id="1357716"/>
    <lineage>
        <taxon>Eukaryota</taxon>
        <taxon>Fungi</taxon>
        <taxon>Fungi incertae sedis</taxon>
        <taxon>Chytridiomycota</taxon>
        <taxon>Chytridiomycota incertae sedis</taxon>
        <taxon>Chytridiomycetes</taxon>
        <taxon>Rhizophydiales</taxon>
        <taxon>Rhizophydiales incertae sedis</taxon>
        <taxon>Batrachochytrium</taxon>
    </lineage>
</organism>
<evidence type="ECO:0000256" key="4">
    <source>
        <dbReference type="ARBA" id="ARBA00022912"/>
    </source>
</evidence>
<comment type="caution">
    <text evidence="5">The sequence shown here is derived from an EMBL/GenBank/DDBJ whole genome shotgun (WGS) entry which is preliminary data.</text>
</comment>
<evidence type="ECO:0000313" key="5">
    <source>
        <dbReference type="EMBL" id="KAH6599255.1"/>
    </source>
</evidence>
<evidence type="ECO:0000256" key="1">
    <source>
        <dbReference type="ARBA" id="ARBA00008601"/>
    </source>
</evidence>
<keyword evidence="3" id="KW-0378">Hydrolase</keyword>
<reference evidence="5 6" key="1">
    <citation type="submission" date="2021-02" db="EMBL/GenBank/DDBJ databases">
        <title>Variation within the Batrachochytrium salamandrivorans European outbreak.</title>
        <authorList>
            <person name="Kelly M."/>
            <person name="Pasmans F."/>
            <person name="Shea T.P."/>
            <person name="Munoz J.F."/>
            <person name="Carranza S."/>
            <person name="Cuomo C.A."/>
            <person name="Martel A."/>
        </authorList>
    </citation>
    <scope>NUCLEOTIDE SEQUENCE [LARGE SCALE GENOMIC DNA]</scope>
    <source>
        <strain evidence="5 6">AMFP18/2</strain>
    </source>
</reference>
<dbReference type="EC" id="3.1.3.48" evidence="2"/>
<name>A0ABQ8FJJ3_9FUNG</name>
<evidence type="ECO:0000256" key="2">
    <source>
        <dbReference type="ARBA" id="ARBA00013064"/>
    </source>
</evidence>
<accession>A0ABQ8FJJ3</accession>
<evidence type="ECO:0000313" key="6">
    <source>
        <dbReference type="Proteomes" id="UP001648503"/>
    </source>
</evidence>
<sequence>MSLQPATKDGNPVTQLQCKKCRVRLATMDQVEQHTPGVGQAAFSYFKRTRGLAGGKPAPIDSCNTFFLNQEAVALWGGAAPEASVLEGRLDCPKCNTKLGLFHLAGTQCSCGAWIAPAYCIQKARVDLSVVLKSD</sequence>
<dbReference type="PANTHER" id="PTHR45848">
    <property type="entry name" value="DUAL SPECIFICITY PROTEIN PHOSPHATASE 12 FAMILY MEMBER"/>
    <property type="match status" value="1"/>
</dbReference>
<dbReference type="Proteomes" id="UP001648503">
    <property type="component" value="Unassembled WGS sequence"/>
</dbReference>
<protein>
    <recommendedName>
        <fullName evidence="2">protein-tyrosine-phosphatase</fullName>
        <ecNumber evidence="2">3.1.3.48</ecNumber>
    </recommendedName>
</protein>
<gene>
    <name evidence="5" type="ORF">BASA50_003141</name>
</gene>
<keyword evidence="6" id="KW-1185">Reference proteome</keyword>
<comment type="similarity">
    <text evidence="1">Belongs to the protein-tyrosine phosphatase family. Non-receptor class dual specificity subfamily.</text>
</comment>
<evidence type="ECO:0000256" key="3">
    <source>
        <dbReference type="ARBA" id="ARBA00022801"/>
    </source>
</evidence>
<dbReference type="PANTHER" id="PTHR45848:SF4">
    <property type="entry name" value="DUAL SPECIFICITY PROTEIN PHOSPHATASE 12"/>
    <property type="match status" value="1"/>
</dbReference>